<keyword evidence="1" id="KW-0472">Membrane</keyword>
<dbReference type="Proteomes" id="UP000824037">
    <property type="component" value="Unassembled WGS sequence"/>
</dbReference>
<dbReference type="InterPro" id="IPR019662">
    <property type="entry name" value="DUF2516"/>
</dbReference>
<organism evidence="2 3">
    <name type="scientific">Candidatus Ruania gallistercoris</name>
    <dbReference type="NCBI Taxonomy" id="2838746"/>
    <lineage>
        <taxon>Bacteria</taxon>
        <taxon>Bacillati</taxon>
        <taxon>Actinomycetota</taxon>
        <taxon>Actinomycetes</taxon>
        <taxon>Micrococcales</taxon>
        <taxon>Ruaniaceae</taxon>
        <taxon>Ruania</taxon>
    </lineage>
</organism>
<evidence type="ECO:0000256" key="1">
    <source>
        <dbReference type="SAM" id="Phobius"/>
    </source>
</evidence>
<protein>
    <submittedName>
        <fullName evidence="2">DUF2516 family protein</fullName>
    </submittedName>
</protein>
<accession>A0A9D2EG41</accession>
<gene>
    <name evidence="2" type="ORF">H9815_14845</name>
</gene>
<dbReference type="Pfam" id="PF10724">
    <property type="entry name" value="DUF2516"/>
    <property type="match status" value="1"/>
</dbReference>
<comment type="caution">
    <text evidence="2">The sequence shown here is derived from an EMBL/GenBank/DDBJ whole genome shotgun (WGS) entry which is preliminary data.</text>
</comment>
<evidence type="ECO:0000313" key="3">
    <source>
        <dbReference type="Proteomes" id="UP000824037"/>
    </source>
</evidence>
<sequence length="108" mass="10856">MIATIQGYLFLALALVAFALAAWSLIDAAIRPAGAFVSADKRTKGFWCLITGGATLVAFLGIPSGGGGGTLLLMLLGGVPAGVYLADVRPAVSRYGKGSGGGSGRGRW</sequence>
<keyword evidence="1" id="KW-0812">Transmembrane</keyword>
<proteinExistence type="predicted"/>
<dbReference type="EMBL" id="DXBY01000258">
    <property type="protein sequence ID" value="HIZ37049.1"/>
    <property type="molecule type" value="Genomic_DNA"/>
</dbReference>
<feature type="transmembrane region" description="Helical" evidence="1">
    <location>
        <begin position="69"/>
        <end position="86"/>
    </location>
</feature>
<dbReference type="AlphaFoldDB" id="A0A9D2EG41"/>
<reference evidence="2" key="2">
    <citation type="submission" date="2021-04" db="EMBL/GenBank/DDBJ databases">
        <authorList>
            <person name="Gilroy R."/>
        </authorList>
    </citation>
    <scope>NUCLEOTIDE SEQUENCE</scope>
    <source>
        <strain evidence="2">ChiGjej4B4-7305</strain>
    </source>
</reference>
<feature type="transmembrane region" description="Helical" evidence="1">
    <location>
        <begin position="44"/>
        <end position="62"/>
    </location>
</feature>
<keyword evidence="1" id="KW-1133">Transmembrane helix</keyword>
<reference evidence="2" key="1">
    <citation type="journal article" date="2021" name="PeerJ">
        <title>Extensive microbial diversity within the chicken gut microbiome revealed by metagenomics and culture.</title>
        <authorList>
            <person name="Gilroy R."/>
            <person name="Ravi A."/>
            <person name="Getino M."/>
            <person name="Pursley I."/>
            <person name="Horton D.L."/>
            <person name="Alikhan N.F."/>
            <person name="Baker D."/>
            <person name="Gharbi K."/>
            <person name="Hall N."/>
            <person name="Watson M."/>
            <person name="Adriaenssens E.M."/>
            <person name="Foster-Nyarko E."/>
            <person name="Jarju S."/>
            <person name="Secka A."/>
            <person name="Antonio M."/>
            <person name="Oren A."/>
            <person name="Chaudhuri R.R."/>
            <person name="La Ragione R."/>
            <person name="Hildebrand F."/>
            <person name="Pallen M.J."/>
        </authorList>
    </citation>
    <scope>NUCLEOTIDE SEQUENCE</scope>
    <source>
        <strain evidence="2">ChiGjej4B4-7305</strain>
    </source>
</reference>
<name>A0A9D2EG41_9MICO</name>
<evidence type="ECO:0000313" key="2">
    <source>
        <dbReference type="EMBL" id="HIZ37049.1"/>
    </source>
</evidence>